<keyword evidence="1" id="KW-0479">Metal-binding</keyword>
<dbReference type="PANTHER" id="PTHR21366">
    <property type="entry name" value="GLYOXALASE FAMILY PROTEIN"/>
    <property type="match status" value="1"/>
</dbReference>
<gene>
    <name evidence="3" type="ORF">DAI18_05935</name>
</gene>
<feature type="domain" description="VOC" evidence="2">
    <location>
        <begin position="6"/>
        <end position="126"/>
    </location>
</feature>
<sequence length="130" mass="14362">MMKLDQLDHVVLTVADIEQTCRFYSIVLGMDIVTFAERRKGLSFGTQKIDLHLHGHEFEPKADHPLPGSADLCFLTSVPIHDVIAHLDACGVTVVEGPVHRTGATGMLLSVYFRDPDNNLIEVANRDPSL</sequence>
<dbReference type="KEGG" id="maer:DAI18_05935"/>
<organism evidence="3 4">
    <name type="scientific">Microvirgula aerodenitrificans</name>
    <dbReference type="NCBI Taxonomy" id="57480"/>
    <lineage>
        <taxon>Bacteria</taxon>
        <taxon>Pseudomonadati</taxon>
        <taxon>Pseudomonadota</taxon>
        <taxon>Betaproteobacteria</taxon>
        <taxon>Neisseriales</taxon>
        <taxon>Aquaspirillaceae</taxon>
        <taxon>Microvirgula</taxon>
    </lineage>
</organism>
<dbReference type="STRING" id="1122240.GCA_000620105_01241"/>
<dbReference type="PROSITE" id="PS51819">
    <property type="entry name" value="VOC"/>
    <property type="match status" value="1"/>
</dbReference>
<dbReference type="Gene3D" id="3.10.180.10">
    <property type="entry name" value="2,3-Dihydroxybiphenyl 1,2-Dioxygenase, domain 1"/>
    <property type="match status" value="1"/>
</dbReference>
<dbReference type="PROSITE" id="PS00934">
    <property type="entry name" value="GLYOXALASE_I_1"/>
    <property type="match status" value="1"/>
</dbReference>
<dbReference type="Pfam" id="PF00903">
    <property type="entry name" value="Glyoxalase"/>
    <property type="match status" value="1"/>
</dbReference>
<dbReference type="InterPro" id="IPR029068">
    <property type="entry name" value="Glyas_Bleomycin-R_OHBP_Dase"/>
</dbReference>
<dbReference type="GO" id="GO:0004462">
    <property type="term" value="F:lactoylglutathione lyase activity"/>
    <property type="evidence" value="ECO:0007669"/>
    <property type="project" value="InterPro"/>
</dbReference>
<dbReference type="EMBL" id="CP028519">
    <property type="protein sequence ID" value="AVY95988.1"/>
    <property type="molecule type" value="Genomic_DNA"/>
</dbReference>
<dbReference type="AlphaFoldDB" id="A0A2S0PF32"/>
<dbReference type="SUPFAM" id="SSF54593">
    <property type="entry name" value="Glyoxalase/Bleomycin resistance protein/Dihydroxybiphenyl dioxygenase"/>
    <property type="match status" value="1"/>
</dbReference>
<proteinExistence type="predicted"/>
<dbReference type="InterPro" id="IPR050383">
    <property type="entry name" value="GlyoxalaseI/FosfomycinResist"/>
</dbReference>
<dbReference type="CDD" id="cd07253">
    <property type="entry name" value="GLOD5"/>
    <property type="match status" value="1"/>
</dbReference>
<evidence type="ECO:0000313" key="4">
    <source>
        <dbReference type="Proteomes" id="UP000244173"/>
    </source>
</evidence>
<name>A0A2S0PF32_9NEIS</name>
<keyword evidence="4" id="KW-1185">Reference proteome</keyword>
<accession>A0A2S0PF32</accession>
<evidence type="ECO:0000313" key="3">
    <source>
        <dbReference type="EMBL" id="AVY95988.1"/>
    </source>
</evidence>
<evidence type="ECO:0000259" key="2">
    <source>
        <dbReference type="PROSITE" id="PS51819"/>
    </source>
</evidence>
<protein>
    <submittedName>
        <fullName evidence="3">VOC family protein</fullName>
    </submittedName>
</protein>
<dbReference type="InterPro" id="IPR004360">
    <property type="entry name" value="Glyas_Fos-R_dOase_dom"/>
</dbReference>
<dbReference type="InterPro" id="IPR037523">
    <property type="entry name" value="VOC_core"/>
</dbReference>
<dbReference type="GO" id="GO:0046872">
    <property type="term" value="F:metal ion binding"/>
    <property type="evidence" value="ECO:0007669"/>
    <property type="project" value="UniProtKB-KW"/>
</dbReference>
<dbReference type="InterPro" id="IPR018146">
    <property type="entry name" value="Glyoxalase_1_CS"/>
</dbReference>
<evidence type="ECO:0000256" key="1">
    <source>
        <dbReference type="ARBA" id="ARBA00022723"/>
    </source>
</evidence>
<reference evidence="3 4" key="1">
    <citation type="submission" date="2018-04" db="EMBL/GenBank/DDBJ databases">
        <title>Denitrifier Microvirgula.</title>
        <authorList>
            <person name="Anderson E."/>
            <person name="Jang J."/>
            <person name="Ishii S."/>
        </authorList>
    </citation>
    <scope>NUCLEOTIDE SEQUENCE [LARGE SCALE GENOMIC DNA]</scope>
    <source>
        <strain evidence="3 4">BE2.4</strain>
    </source>
</reference>
<dbReference type="PANTHER" id="PTHR21366:SF14">
    <property type="entry name" value="GLYOXALASE DOMAIN-CONTAINING PROTEIN 5"/>
    <property type="match status" value="1"/>
</dbReference>
<dbReference type="OrthoDB" id="9812656at2"/>
<dbReference type="Proteomes" id="UP000244173">
    <property type="component" value="Chromosome"/>
</dbReference>